<feature type="binding site" evidence="9">
    <location>
        <position position="162"/>
    </location>
    <ligand>
        <name>Zn(2+)</name>
        <dbReference type="ChEBI" id="CHEBI:29105"/>
    </ligand>
</feature>
<keyword evidence="3 9" id="KW-1005">Bacterial flagellum biogenesis</keyword>
<sequence>MCEKSILREIQDIQLAMELISLGARLQILESETSLSRGRLLKLYKELRGSPPPKGMLPFSVDWFMAWEQNIHSSMFYNIYLYLLKTDKCRPIEAVIKAYRLYLEQCPPHNPGEEPVLGLTRAWTLLRFIDSGMLDRTECTCCKGAFIVYSYQPKQGFVCSLCNPPSRAVKKSKLSEEAADNLLHQLNLDAHEWHGASAGL</sequence>
<keyword evidence="6 9" id="KW-0238">DNA-binding</keyword>
<evidence type="ECO:0000256" key="10">
    <source>
        <dbReference type="PIRNR" id="PIRNR003159"/>
    </source>
</evidence>
<reference evidence="11" key="1">
    <citation type="submission" date="2021-01" db="EMBL/GenBank/DDBJ databases">
        <title>Intestinitalea alba gen. nov., sp. nov., a novel genus of the family Enterobacteriaceae, isolated from the gut of the plastic-eating mealworm Tenebrio molitor L.</title>
        <authorList>
            <person name="Yang Y."/>
        </authorList>
    </citation>
    <scope>NUCLEOTIDE SEQUENCE</scope>
    <source>
        <strain evidence="11">BIT-L3</strain>
    </source>
</reference>
<comment type="function">
    <text evidence="9">Functions in complex with FlhD as a master transcriptional regulator that regulates transcription of several flagellar and non-flagellar operons by binding to their promoter region. Activates expression of class 2 flagellar genes, including fliA, which is a flagellum-specific sigma factor that turns on the class 3 genes. Also regulates genes whose products function in a variety of physiological pathways.</text>
</comment>
<evidence type="ECO:0000256" key="1">
    <source>
        <dbReference type="ARBA" id="ARBA00022490"/>
    </source>
</evidence>
<dbReference type="GO" id="GO:0008270">
    <property type="term" value="F:zinc ion binding"/>
    <property type="evidence" value="ECO:0007669"/>
    <property type="project" value="UniProtKB-UniRule"/>
</dbReference>
<evidence type="ECO:0000256" key="5">
    <source>
        <dbReference type="ARBA" id="ARBA00023015"/>
    </source>
</evidence>
<feature type="binding site" evidence="9">
    <location>
        <position position="139"/>
    </location>
    <ligand>
        <name>Zn(2+)</name>
        <dbReference type="ChEBI" id="CHEBI:29105"/>
    </ligand>
</feature>
<keyword evidence="8 9" id="KW-0804">Transcription</keyword>
<organism evidence="11 12">
    <name type="scientific">Tenebrionibacter intestinalis</name>
    <dbReference type="NCBI Taxonomy" id="2799638"/>
    <lineage>
        <taxon>Bacteria</taxon>
        <taxon>Pseudomonadati</taxon>
        <taxon>Pseudomonadota</taxon>
        <taxon>Gammaproteobacteria</taxon>
        <taxon>Enterobacterales</taxon>
        <taxon>Enterobacteriaceae</taxon>
        <taxon>Tenebrionibacter/Tenebrionicola group</taxon>
        <taxon>Tenebrionibacter</taxon>
    </lineage>
</organism>
<evidence type="ECO:0000256" key="9">
    <source>
        <dbReference type="HAMAP-Rule" id="MF_01891"/>
    </source>
</evidence>
<keyword evidence="7 9" id="KW-0010">Activator</keyword>
<evidence type="ECO:0000313" key="12">
    <source>
        <dbReference type="Proteomes" id="UP000659047"/>
    </source>
</evidence>
<dbReference type="GO" id="GO:1902208">
    <property type="term" value="P:regulation of bacterial-type flagellum assembly"/>
    <property type="evidence" value="ECO:0007669"/>
    <property type="project" value="UniProtKB-UniRule"/>
</dbReference>
<comment type="similarity">
    <text evidence="9 10">Belongs to the FlhC family.</text>
</comment>
<comment type="subunit">
    <text evidence="9">Heterohexamer composed of two FlhC and four FlhD subunits. Each FlhC binds a FlhD dimer, forming a heterotrimer, and a hexamer assembles by dimerization of two heterotrimers.</text>
</comment>
<feature type="binding site" evidence="9">
    <location>
        <position position="159"/>
    </location>
    <ligand>
        <name>Zn(2+)</name>
        <dbReference type="ChEBI" id="CHEBI:29105"/>
    </ligand>
</feature>
<dbReference type="RefSeq" id="WP_238713682.1">
    <property type="nucleotide sequence ID" value="NZ_JAEPBH010000019.1"/>
</dbReference>
<evidence type="ECO:0000256" key="6">
    <source>
        <dbReference type="ARBA" id="ARBA00023125"/>
    </source>
</evidence>
<feature type="binding site" evidence="9">
    <location>
        <position position="142"/>
    </location>
    <ligand>
        <name>Zn(2+)</name>
        <dbReference type="ChEBI" id="CHEBI:29105"/>
    </ligand>
</feature>
<comment type="caution">
    <text evidence="11">The sequence shown here is derived from an EMBL/GenBank/DDBJ whole genome shotgun (WGS) entry which is preliminary data.</text>
</comment>
<dbReference type="SUPFAM" id="SSF160930">
    <property type="entry name" value="FlhC-like"/>
    <property type="match status" value="1"/>
</dbReference>
<dbReference type="GO" id="GO:0045893">
    <property type="term" value="P:positive regulation of DNA-templated transcription"/>
    <property type="evidence" value="ECO:0007669"/>
    <property type="project" value="InterPro"/>
</dbReference>
<dbReference type="InterPro" id="IPR007944">
    <property type="entry name" value="FlhC"/>
</dbReference>
<evidence type="ECO:0000256" key="7">
    <source>
        <dbReference type="ARBA" id="ARBA00023159"/>
    </source>
</evidence>
<dbReference type="NCBIfam" id="NF009365">
    <property type="entry name" value="PRK12722.1"/>
    <property type="match status" value="1"/>
</dbReference>
<dbReference type="PIRSF" id="PIRSF003159">
    <property type="entry name" value="FlhC"/>
    <property type="match status" value="1"/>
</dbReference>
<protein>
    <recommendedName>
        <fullName evidence="9 10">Flagellar transcriptional regulator FlhC</fullName>
    </recommendedName>
</protein>
<evidence type="ECO:0000256" key="4">
    <source>
        <dbReference type="ARBA" id="ARBA00022833"/>
    </source>
</evidence>
<keyword evidence="12" id="KW-1185">Reference proteome</keyword>
<dbReference type="HAMAP" id="MF_01891">
    <property type="entry name" value="FhlC"/>
    <property type="match status" value="1"/>
</dbReference>
<dbReference type="AlphaFoldDB" id="A0A8K0XWJ3"/>
<dbReference type="GO" id="GO:0005737">
    <property type="term" value="C:cytoplasm"/>
    <property type="evidence" value="ECO:0007669"/>
    <property type="project" value="UniProtKB-SubCell"/>
</dbReference>
<name>A0A8K0XWJ3_9ENTR</name>
<accession>A0A8K0XWJ3</accession>
<evidence type="ECO:0000256" key="3">
    <source>
        <dbReference type="ARBA" id="ARBA00022795"/>
    </source>
</evidence>
<keyword evidence="11" id="KW-0969">Cilium</keyword>
<evidence type="ECO:0000256" key="8">
    <source>
        <dbReference type="ARBA" id="ARBA00023163"/>
    </source>
</evidence>
<keyword evidence="2 9" id="KW-0479">Metal-binding</keyword>
<keyword evidence="11" id="KW-0282">Flagellum</keyword>
<keyword evidence="4 9" id="KW-0862">Zinc</keyword>
<evidence type="ECO:0000313" key="11">
    <source>
        <dbReference type="EMBL" id="MBK4715455.1"/>
    </source>
</evidence>
<keyword evidence="5 9" id="KW-0805">Transcription regulation</keyword>
<dbReference type="EMBL" id="JAEPBH010000019">
    <property type="protein sequence ID" value="MBK4715455.1"/>
    <property type="molecule type" value="Genomic_DNA"/>
</dbReference>
<gene>
    <name evidence="9 11" type="primary">flhC</name>
    <name evidence="11" type="ORF">JJB97_08935</name>
</gene>
<comment type="cofactor">
    <cofactor evidence="9">
        <name>Zn(2+)</name>
        <dbReference type="ChEBI" id="CHEBI:29105"/>
    </cofactor>
    <text evidence="9">Binds 1 zinc ion per subunit.</text>
</comment>
<proteinExistence type="inferred from homology"/>
<dbReference type="GO" id="GO:0044781">
    <property type="term" value="P:bacterial-type flagellum organization"/>
    <property type="evidence" value="ECO:0007669"/>
    <property type="project" value="UniProtKB-KW"/>
</dbReference>
<dbReference type="Pfam" id="PF05280">
    <property type="entry name" value="FlhC"/>
    <property type="match status" value="1"/>
</dbReference>
<dbReference type="GO" id="GO:0003677">
    <property type="term" value="F:DNA binding"/>
    <property type="evidence" value="ECO:0007669"/>
    <property type="project" value="UniProtKB-UniRule"/>
</dbReference>
<comment type="subcellular location">
    <subcellularLocation>
        <location evidence="9 10">Cytoplasm</location>
    </subcellularLocation>
</comment>
<evidence type="ECO:0000256" key="2">
    <source>
        <dbReference type="ARBA" id="ARBA00022723"/>
    </source>
</evidence>
<keyword evidence="1 9" id="KW-0963">Cytoplasm</keyword>
<keyword evidence="11" id="KW-0966">Cell projection</keyword>
<dbReference type="Proteomes" id="UP000659047">
    <property type="component" value="Unassembled WGS sequence"/>
</dbReference>